<dbReference type="PANTHER" id="PTHR23147">
    <property type="entry name" value="SERINE/ARGININE RICH SPLICING FACTOR"/>
    <property type="match status" value="1"/>
</dbReference>
<evidence type="ECO:0000313" key="7">
    <source>
        <dbReference type="Proteomes" id="UP000265520"/>
    </source>
</evidence>
<dbReference type="PROSITE" id="PS50102">
    <property type="entry name" value="RRM"/>
    <property type="match status" value="1"/>
</dbReference>
<dbReference type="SUPFAM" id="SSF54928">
    <property type="entry name" value="RNA-binding domain, RBD"/>
    <property type="match status" value="1"/>
</dbReference>
<keyword evidence="3" id="KW-0508">mRNA splicing</keyword>
<dbReference type="Proteomes" id="UP000265520">
    <property type="component" value="Unassembled WGS sequence"/>
</dbReference>
<name>A0A392LZR2_9FABA</name>
<protein>
    <submittedName>
        <fullName evidence="6">RNA-binding protein 25-like</fullName>
    </submittedName>
</protein>
<accession>A0A392LZR2</accession>
<dbReference type="InterPro" id="IPR012677">
    <property type="entry name" value="Nucleotide-bd_a/b_plait_sf"/>
</dbReference>
<keyword evidence="7" id="KW-1185">Reference proteome</keyword>
<dbReference type="GO" id="GO:0003723">
    <property type="term" value="F:RNA binding"/>
    <property type="evidence" value="ECO:0007669"/>
    <property type="project" value="UniProtKB-UniRule"/>
</dbReference>
<keyword evidence="4" id="KW-0694">RNA-binding</keyword>
<dbReference type="GO" id="GO:0006397">
    <property type="term" value="P:mRNA processing"/>
    <property type="evidence" value="ECO:0007669"/>
    <property type="project" value="UniProtKB-KW"/>
</dbReference>
<dbReference type="EMBL" id="LXQA010000811">
    <property type="protein sequence ID" value="MCH80228.1"/>
    <property type="molecule type" value="Genomic_DNA"/>
</dbReference>
<dbReference type="InterPro" id="IPR000504">
    <property type="entry name" value="RRM_dom"/>
</dbReference>
<reference evidence="6 7" key="1">
    <citation type="journal article" date="2018" name="Front. Plant Sci.">
        <title>Red Clover (Trifolium pratense) and Zigzag Clover (T. medium) - A Picture of Genomic Similarities and Differences.</title>
        <authorList>
            <person name="Dluhosova J."/>
            <person name="Istvanek J."/>
            <person name="Nedelnik J."/>
            <person name="Repkova J."/>
        </authorList>
    </citation>
    <scope>NUCLEOTIDE SEQUENCE [LARGE SCALE GENOMIC DNA]</scope>
    <source>
        <strain evidence="7">cv. 10/8</strain>
        <tissue evidence="6">Leaf</tissue>
    </source>
</reference>
<keyword evidence="2" id="KW-0747">Spliceosome</keyword>
<dbReference type="CDD" id="cd00590">
    <property type="entry name" value="RRM_SF"/>
    <property type="match status" value="1"/>
</dbReference>
<dbReference type="SMART" id="SM00360">
    <property type="entry name" value="RRM"/>
    <property type="match status" value="1"/>
</dbReference>
<evidence type="ECO:0000256" key="4">
    <source>
        <dbReference type="PROSITE-ProRule" id="PRU00176"/>
    </source>
</evidence>
<dbReference type="AlphaFoldDB" id="A0A392LZR2"/>
<dbReference type="Gene3D" id="3.30.70.330">
    <property type="match status" value="1"/>
</dbReference>
<dbReference type="GO" id="GO:0005681">
    <property type="term" value="C:spliceosomal complex"/>
    <property type="evidence" value="ECO:0007669"/>
    <property type="project" value="UniProtKB-KW"/>
</dbReference>
<sequence length="180" mass="20964">MREKPRERGGGRGRGDDETTTLYFTNFPDYLTVKDLWVRFAAIWRVEDVYIPLKLDRKGKRFGFVRFWDVQNVEQILEKLEDIWFDYYKLRANIAKHLRGEDQSNKGKLVQINGSTGKGDGGMLKQGTSFKQTLVGGVPLPQQNNTVGRKKSYQKQRLTESQILERTMEVDVVEENIKKF</sequence>
<gene>
    <name evidence="6" type="ORF">A2U01_0000993</name>
</gene>
<evidence type="ECO:0000259" key="5">
    <source>
        <dbReference type="PROSITE" id="PS50102"/>
    </source>
</evidence>
<dbReference type="InterPro" id="IPR050907">
    <property type="entry name" value="SRSF"/>
</dbReference>
<feature type="domain" description="RRM" evidence="5">
    <location>
        <begin position="20"/>
        <end position="97"/>
    </location>
</feature>
<dbReference type="InterPro" id="IPR035979">
    <property type="entry name" value="RBD_domain_sf"/>
</dbReference>
<evidence type="ECO:0000256" key="3">
    <source>
        <dbReference type="ARBA" id="ARBA00023187"/>
    </source>
</evidence>
<dbReference type="GO" id="GO:0008380">
    <property type="term" value="P:RNA splicing"/>
    <property type="evidence" value="ECO:0007669"/>
    <property type="project" value="UniProtKB-KW"/>
</dbReference>
<evidence type="ECO:0000256" key="1">
    <source>
        <dbReference type="ARBA" id="ARBA00022664"/>
    </source>
</evidence>
<comment type="caution">
    <text evidence="6">The sequence shown here is derived from an EMBL/GenBank/DDBJ whole genome shotgun (WGS) entry which is preliminary data.</text>
</comment>
<proteinExistence type="predicted"/>
<dbReference type="Pfam" id="PF00076">
    <property type="entry name" value="RRM_1"/>
    <property type="match status" value="1"/>
</dbReference>
<keyword evidence="1" id="KW-0507">mRNA processing</keyword>
<evidence type="ECO:0000256" key="2">
    <source>
        <dbReference type="ARBA" id="ARBA00022728"/>
    </source>
</evidence>
<organism evidence="6 7">
    <name type="scientific">Trifolium medium</name>
    <dbReference type="NCBI Taxonomy" id="97028"/>
    <lineage>
        <taxon>Eukaryota</taxon>
        <taxon>Viridiplantae</taxon>
        <taxon>Streptophyta</taxon>
        <taxon>Embryophyta</taxon>
        <taxon>Tracheophyta</taxon>
        <taxon>Spermatophyta</taxon>
        <taxon>Magnoliopsida</taxon>
        <taxon>eudicotyledons</taxon>
        <taxon>Gunneridae</taxon>
        <taxon>Pentapetalae</taxon>
        <taxon>rosids</taxon>
        <taxon>fabids</taxon>
        <taxon>Fabales</taxon>
        <taxon>Fabaceae</taxon>
        <taxon>Papilionoideae</taxon>
        <taxon>50 kb inversion clade</taxon>
        <taxon>NPAAA clade</taxon>
        <taxon>Hologalegina</taxon>
        <taxon>IRL clade</taxon>
        <taxon>Trifolieae</taxon>
        <taxon>Trifolium</taxon>
    </lineage>
</organism>
<evidence type="ECO:0000313" key="6">
    <source>
        <dbReference type="EMBL" id="MCH80228.1"/>
    </source>
</evidence>